<dbReference type="Proteomes" id="UP000308671">
    <property type="component" value="Unassembled WGS sequence"/>
</dbReference>
<dbReference type="Gene3D" id="3.40.50.150">
    <property type="entry name" value="Vaccinia Virus protein VP39"/>
    <property type="match status" value="1"/>
</dbReference>
<dbReference type="EMBL" id="PQXL01000004">
    <property type="protein sequence ID" value="THV55722.1"/>
    <property type="molecule type" value="Genomic_DNA"/>
</dbReference>
<comment type="caution">
    <text evidence="1">The sequence shown here is derived from an EMBL/GenBank/DDBJ whole genome shotgun (WGS) entry which is preliminary data.</text>
</comment>
<dbReference type="AlphaFoldDB" id="A0A4S8REE5"/>
<proteinExistence type="predicted"/>
<name>A0A4S8REE5_9HELO</name>
<keyword evidence="2" id="KW-1185">Reference proteome</keyword>
<dbReference type="InterPro" id="IPR029063">
    <property type="entry name" value="SAM-dependent_MTases_sf"/>
</dbReference>
<dbReference type="Pfam" id="PF13489">
    <property type="entry name" value="Methyltransf_23"/>
    <property type="match status" value="1"/>
</dbReference>
<protein>
    <recommendedName>
        <fullName evidence="3">Methyltransferase domain-containing protein</fullName>
    </recommendedName>
</protein>
<evidence type="ECO:0000313" key="1">
    <source>
        <dbReference type="EMBL" id="THV55722.1"/>
    </source>
</evidence>
<dbReference type="SUPFAM" id="SSF53335">
    <property type="entry name" value="S-adenosyl-L-methionine-dependent methyltransferases"/>
    <property type="match status" value="1"/>
</dbReference>
<gene>
    <name evidence="1" type="ORF">BGAL_0004g00440</name>
</gene>
<evidence type="ECO:0008006" key="3">
    <source>
        <dbReference type="Google" id="ProtNLM"/>
    </source>
</evidence>
<organism evidence="1 2">
    <name type="scientific">Botrytis galanthina</name>
    <dbReference type="NCBI Taxonomy" id="278940"/>
    <lineage>
        <taxon>Eukaryota</taxon>
        <taxon>Fungi</taxon>
        <taxon>Dikarya</taxon>
        <taxon>Ascomycota</taxon>
        <taxon>Pezizomycotina</taxon>
        <taxon>Leotiomycetes</taxon>
        <taxon>Helotiales</taxon>
        <taxon>Sclerotiniaceae</taxon>
        <taxon>Botrytis</taxon>
    </lineage>
</organism>
<evidence type="ECO:0000313" key="2">
    <source>
        <dbReference type="Proteomes" id="UP000308671"/>
    </source>
</evidence>
<dbReference type="CDD" id="cd02440">
    <property type="entry name" value="AdoMet_MTases"/>
    <property type="match status" value="1"/>
</dbReference>
<accession>A0A4S8REE5</accession>
<dbReference type="OrthoDB" id="184880at2759"/>
<reference evidence="1 2" key="1">
    <citation type="submission" date="2017-12" db="EMBL/GenBank/DDBJ databases">
        <title>Comparative genomics of Botrytis spp.</title>
        <authorList>
            <person name="Valero-Jimenez C.A."/>
            <person name="Tapia P."/>
            <person name="Veloso J."/>
            <person name="Silva-Moreno E."/>
            <person name="Staats M."/>
            <person name="Valdes J.H."/>
            <person name="Van Kan J.A.L."/>
        </authorList>
    </citation>
    <scope>NUCLEOTIDE SEQUENCE [LARGE SCALE GENOMIC DNA]</scope>
    <source>
        <strain evidence="1 2">MUCL435</strain>
    </source>
</reference>
<sequence length="272" mass="30975">MSSPPEYVLTRDYLDNNRYINLQHHLWIQLFGYLVHPKISTEDPNLRIADVGTGTGIWLTDLAKLLPESVQLDGLDVSFDAAPPSEWLPSNLTLRQWDVKKDVPEELIGVYDIVHIRNFLFVLQNHEISHVLGNLVKMIKPGGYLQWAEPDVASFRIEKTKPENPTNAMNRLLKVSQGQDARLSPTWVPNLPVLYKEIGLGDITSDVKIAPPYHELAFHECSMIIHELFARTTKKEGMAEQLRELLPEVAKETRRGSCWAFTRMTVVGKKSL</sequence>